<dbReference type="GO" id="GO:0030246">
    <property type="term" value="F:carbohydrate binding"/>
    <property type="evidence" value="ECO:0007669"/>
    <property type="project" value="InterPro"/>
</dbReference>
<dbReference type="InterPro" id="IPR008183">
    <property type="entry name" value="Aldose_1/G6P_1-epimerase"/>
</dbReference>
<reference evidence="6 8" key="3">
    <citation type="submission" date="2015-07" db="EMBL/GenBank/DDBJ databases">
        <title>Physiological, transcriptional responses and genome re-sequencing of acid resistant extremely thermoacidophilic Metallosphaera sedula SARC-M1.</title>
        <authorList>
            <person name="Ai C."/>
            <person name="McCarthy S."/>
            <person name="Eckrich V."/>
            <person name="Rudrappa D."/>
            <person name="Qiu G."/>
            <person name="Blum P."/>
        </authorList>
    </citation>
    <scope>NUCLEOTIDE SEQUENCE [LARGE SCALE GENOMIC DNA]</scope>
    <source>
        <strain evidence="6 8">SARC-M1</strain>
    </source>
</reference>
<dbReference type="OMA" id="NIDLIRP"/>
<dbReference type="Proteomes" id="UP000061362">
    <property type="component" value="Chromosome"/>
</dbReference>
<reference evidence="9 10" key="2">
    <citation type="journal article" date="2015" name="Genome Announc.">
        <title>Complete Genome Sequences of Evolved Arsenate-Resistant Metallosphaera sedula Strains.</title>
        <authorList>
            <person name="Ai C."/>
            <person name="McCarthy S."/>
            <person name="Schackwitz W."/>
            <person name="Martin J."/>
            <person name="Lipzen A."/>
            <person name="Blum P."/>
        </authorList>
    </citation>
    <scope>NUCLEOTIDE SEQUENCE [LARGE SCALE GENOMIC DNA]</scope>
    <source>
        <strain evidence="4 10">ARS120-1</strain>
        <strain evidence="5 9">ARS120-2</strain>
        <strain evidence="2 12">ARS50-1</strain>
        <strain evidence="3 11">ARS50-2</strain>
    </source>
</reference>
<evidence type="ECO:0000313" key="5">
    <source>
        <dbReference type="EMBL" id="AKV81194.1"/>
    </source>
</evidence>
<dbReference type="PANTHER" id="PTHR10091">
    <property type="entry name" value="ALDOSE-1-EPIMERASE"/>
    <property type="match status" value="1"/>
</dbReference>
<dbReference type="Proteomes" id="UP000056255">
    <property type="component" value="Chromosome"/>
</dbReference>
<evidence type="ECO:0000313" key="7">
    <source>
        <dbReference type="Proteomes" id="UP000029084"/>
    </source>
</evidence>
<dbReference type="OrthoDB" id="39584at2157"/>
<dbReference type="InterPro" id="IPR011013">
    <property type="entry name" value="Gal_mutarotase_sf_dom"/>
</dbReference>
<dbReference type="Proteomes" id="UP000068832">
    <property type="component" value="Chromosome"/>
</dbReference>
<dbReference type="CDD" id="cd01081">
    <property type="entry name" value="Aldose_epim"/>
    <property type="match status" value="1"/>
</dbReference>
<dbReference type="EMBL" id="CP012174">
    <property type="protein sequence ID" value="AKV78949.1"/>
    <property type="molecule type" value="Genomic_DNA"/>
</dbReference>
<evidence type="ECO:0000313" key="3">
    <source>
        <dbReference type="EMBL" id="AKV76698.1"/>
    </source>
</evidence>
<dbReference type="EMBL" id="CP012173">
    <property type="protein sequence ID" value="AKV76698.1"/>
    <property type="molecule type" value="Genomic_DNA"/>
</dbReference>
<evidence type="ECO:0000313" key="10">
    <source>
        <dbReference type="Proteomes" id="UP000062398"/>
    </source>
</evidence>
<dbReference type="SUPFAM" id="SSF74650">
    <property type="entry name" value="Galactose mutarotase-like"/>
    <property type="match status" value="1"/>
</dbReference>
<evidence type="ECO:0000313" key="8">
    <source>
        <dbReference type="Proteomes" id="UP000056255"/>
    </source>
</evidence>
<dbReference type="EMBL" id="CP012172">
    <property type="protein sequence ID" value="AKV74459.1"/>
    <property type="molecule type" value="Genomic_DNA"/>
</dbReference>
<evidence type="ECO:0000313" key="9">
    <source>
        <dbReference type="Proteomes" id="UP000061362"/>
    </source>
</evidence>
<dbReference type="EMBL" id="CP012176">
    <property type="protein sequence ID" value="AKV83434.1"/>
    <property type="molecule type" value="Genomic_DNA"/>
</dbReference>
<dbReference type="Proteomes" id="UP000062398">
    <property type="component" value="Chromosome"/>
</dbReference>
<evidence type="ECO:0000313" key="6">
    <source>
        <dbReference type="EMBL" id="AKV83434.1"/>
    </source>
</evidence>
<dbReference type="AlphaFoldDB" id="A0A088E5A5"/>
<gene>
    <name evidence="1" type="ORF">HA72_1458</name>
    <name evidence="2" type="ORF">MsedA_1478</name>
    <name evidence="3" type="ORF">MsedB_1480</name>
    <name evidence="4" type="ORF">MsedC_1478</name>
    <name evidence="5" type="ORF">MsedD_1479</name>
    <name evidence="6" type="ORF">MsedE_1484</name>
</gene>
<sequence>MQVRISSGELEAIIDQRGAYLTSFKMKGKNVITEGQERQTRGGMAILLPFANRVKGGRYEWKGRVYNLPLNREGNAIHGLVMDKTFQILFRDDREVRLGTELRDQGYPSRLNVEVNYSLRSELRCTISVKNEGDEAPLVVGTHPYFIVKGDWRISPSKGKRCVMREKIPTGEMIDFNITQGDYDDCFYLPGDVILSSNYSRVKISKPGMDFVQLYTGIPGAVAVEPMSGAPNAFNNGIGLITLASGERREFEIEIQVSLVEEG</sequence>
<dbReference type="PATRIC" id="fig|43687.5.peg.1585"/>
<dbReference type="GeneID" id="91755960"/>
<dbReference type="Proteomes" id="UP000029084">
    <property type="component" value="Chromosome"/>
</dbReference>
<protein>
    <submittedName>
        <fullName evidence="1">Aldose 1-epimerase</fullName>
    </submittedName>
    <submittedName>
        <fullName evidence="2">Aldose epimerase</fullName>
    </submittedName>
</protein>
<dbReference type="Pfam" id="PF01263">
    <property type="entry name" value="Aldose_epim"/>
    <property type="match status" value="1"/>
</dbReference>
<reference evidence="1 7" key="1">
    <citation type="journal article" date="2014" name="J. Bacteriol.">
        <title>Role of an Archaeal PitA Transporter in the Copper and Arsenic Resistance of Metallosphaera sedula, an Extreme Thermoacidophile.</title>
        <authorList>
            <person name="McCarthy S."/>
            <person name="Ai C."/>
            <person name="Wheaton G."/>
            <person name="Tevatia R."/>
            <person name="Eckrich V."/>
            <person name="Kelly R."/>
            <person name="Blum P."/>
        </authorList>
    </citation>
    <scope>NUCLEOTIDE SEQUENCE [LARGE SCALE GENOMIC DNA]</scope>
    <source>
        <strain evidence="1 7">CuR1</strain>
    </source>
</reference>
<proteinExistence type="predicted"/>
<dbReference type="Proteomes" id="UP000062475">
    <property type="component" value="Chromosome"/>
</dbReference>
<name>A0A088E5A5_9CREN</name>
<dbReference type="EMBL" id="CP008822">
    <property type="protein sequence ID" value="AIM27599.1"/>
    <property type="molecule type" value="Genomic_DNA"/>
</dbReference>
<organism evidence="1 7">
    <name type="scientific">Metallosphaera sedula</name>
    <dbReference type="NCBI Taxonomy" id="43687"/>
    <lineage>
        <taxon>Archaea</taxon>
        <taxon>Thermoproteota</taxon>
        <taxon>Thermoprotei</taxon>
        <taxon>Sulfolobales</taxon>
        <taxon>Sulfolobaceae</taxon>
        <taxon>Metallosphaera</taxon>
    </lineage>
</organism>
<evidence type="ECO:0000313" key="2">
    <source>
        <dbReference type="EMBL" id="AKV74459.1"/>
    </source>
</evidence>
<dbReference type="GO" id="GO:0033499">
    <property type="term" value="P:galactose catabolic process via UDP-galactose, Leloir pathway"/>
    <property type="evidence" value="ECO:0007669"/>
    <property type="project" value="TreeGrafter"/>
</dbReference>
<dbReference type="RefSeq" id="WP_012021402.1">
    <property type="nucleotide sequence ID" value="NZ_AP019770.1"/>
</dbReference>
<dbReference type="Gene3D" id="2.70.98.10">
    <property type="match status" value="1"/>
</dbReference>
<dbReference type="EMBL" id="CP012175">
    <property type="protein sequence ID" value="AKV81194.1"/>
    <property type="molecule type" value="Genomic_DNA"/>
</dbReference>
<dbReference type="GO" id="GO:0004034">
    <property type="term" value="F:aldose 1-epimerase activity"/>
    <property type="evidence" value="ECO:0007669"/>
    <property type="project" value="TreeGrafter"/>
</dbReference>
<accession>A0A088E5A5</accession>
<dbReference type="InterPro" id="IPR014718">
    <property type="entry name" value="GH-type_carb-bd"/>
</dbReference>
<dbReference type="GO" id="GO:0006006">
    <property type="term" value="P:glucose metabolic process"/>
    <property type="evidence" value="ECO:0007669"/>
    <property type="project" value="TreeGrafter"/>
</dbReference>
<dbReference type="PANTHER" id="PTHR10091:SF0">
    <property type="entry name" value="GALACTOSE MUTAROTASE"/>
    <property type="match status" value="1"/>
</dbReference>
<evidence type="ECO:0000313" key="4">
    <source>
        <dbReference type="EMBL" id="AKV78949.1"/>
    </source>
</evidence>
<evidence type="ECO:0000313" key="11">
    <source>
        <dbReference type="Proteomes" id="UP000062475"/>
    </source>
</evidence>
<evidence type="ECO:0000313" key="12">
    <source>
        <dbReference type="Proteomes" id="UP000068832"/>
    </source>
</evidence>
<evidence type="ECO:0000313" key="1">
    <source>
        <dbReference type="EMBL" id="AIM27599.1"/>
    </source>
</evidence>